<keyword evidence="1" id="KW-1133">Transmembrane helix</keyword>
<sequence length="158" mass="17576">MYYLRLKSDVTMQWSWRQAFFCITGILGSEKNESSEPFTRSCLGRVSPLYWRVPILVWALFILIWSMSFFWGPTQMFFLYMTHWGLAFIVLESSFGIFVAIGRRGLTVGGASLMAVVAPPRVSHSILAAAADGAAVAGARTVPDNYAIVGGELRPWEG</sequence>
<dbReference type="Proteomes" id="UP000648187">
    <property type="component" value="Unassembled WGS sequence"/>
</dbReference>
<name>A0A835GPT9_SPOEX</name>
<comment type="caution">
    <text evidence="2">The sequence shown here is derived from an EMBL/GenBank/DDBJ whole genome shotgun (WGS) entry which is preliminary data.</text>
</comment>
<protein>
    <submittedName>
        <fullName evidence="2">Uncharacterized protein</fullName>
    </submittedName>
</protein>
<evidence type="ECO:0000313" key="2">
    <source>
        <dbReference type="EMBL" id="KAF9421379.1"/>
    </source>
</evidence>
<dbReference type="EMBL" id="JACKWZ010000024">
    <property type="protein sequence ID" value="KAF9421379.1"/>
    <property type="molecule type" value="Genomic_DNA"/>
</dbReference>
<organism evidence="2 3">
    <name type="scientific">Spodoptera exigua</name>
    <name type="common">Beet armyworm</name>
    <name type="synonym">Noctua fulgens</name>
    <dbReference type="NCBI Taxonomy" id="7107"/>
    <lineage>
        <taxon>Eukaryota</taxon>
        <taxon>Metazoa</taxon>
        <taxon>Ecdysozoa</taxon>
        <taxon>Arthropoda</taxon>
        <taxon>Hexapoda</taxon>
        <taxon>Insecta</taxon>
        <taxon>Pterygota</taxon>
        <taxon>Neoptera</taxon>
        <taxon>Endopterygota</taxon>
        <taxon>Lepidoptera</taxon>
        <taxon>Glossata</taxon>
        <taxon>Ditrysia</taxon>
        <taxon>Noctuoidea</taxon>
        <taxon>Noctuidae</taxon>
        <taxon>Amphipyrinae</taxon>
        <taxon>Spodoptera</taxon>
    </lineage>
</organism>
<keyword evidence="3" id="KW-1185">Reference proteome</keyword>
<gene>
    <name evidence="2" type="ORF">HW555_002594</name>
</gene>
<proteinExistence type="predicted"/>
<keyword evidence="1" id="KW-0472">Membrane</keyword>
<reference evidence="2" key="1">
    <citation type="submission" date="2020-08" db="EMBL/GenBank/DDBJ databases">
        <title>Spodoptera exigua strain:BAW_Kor-Di-RS1 Genome sequencing and assembly.</title>
        <authorList>
            <person name="Kim J."/>
            <person name="Nam H.Y."/>
            <person name="Kwon M."/>
            <person name="Choi J.H."/>
            <person name="Cho S.R."/>
            <person name="Kim G.-H."/>
        </authorList>
    </citation>
    <scope>NUCLEOTIDE SEQUENCE</scope>
    <source>
        <strain evidence="2">BAW_Kor-Di-RS1</strain>
        <tissue evidence="2">Whole-body</tissue>
    </source>
</reference>
<evidence type="ECO:0000256" key="1">
    <source>
        <dbReference type="SAM" id="Phobius"/>
    </source>
</evidence>
<accession>A0A835GPT9</accession>
<dbReference type="AlphaFoldDB" id="A0A835GPT9"/>
<feature type="transmembrane region" description="Helical" evidence="1">
    <location>
        <begin position="77"/>
        <end position="101"/>
    </location>
</feature>
<keyword evidence="1" id="KW-0812">Transmembrane</keyword>
<feature type="transmembrane region" description="Helical" evidence="1">
    <location>
        <begin position="49"/>
        <end position="71"/>
    </location>
</feature>
<evidence type="ECO:0000313" key="3">
    <source>
        <dbReference type="Proteomes" id="UP000648187"/>
    </source>
</evidence>